<evidence type="ECO:0000313" key="4">
    <source>
        <dbReference type="Proteomes" id="UP000028045"/>
    </source>
</evidence>
<protein>
    <recommendedName>
        <fullName evidence="5">Extracellular protein</fullName>
    </recommendedName>
</protein>
<dbReference type="Gene3D" id="2.70.50.70">
    <property type="match status" value="1"/>
</dbReference>
<evidence type="ECO:0000313" key="3">
    <source>
        <dbReference type="EMBL" id="KEY70829.1"/>
    </source>
</evidence>
<dbReference type="HOGENOM" id="CLU_032571_2_2_1"/>
<dbReference type="PANTHER" id="PTHR36182:SF1">
    <property type="entry name" value="PROTEIN, PUTATIVE (AFU_ORTHOLOGUE AFUA_6G10930)-RELATED"/>
    <property type="match status" value="1"/>
</dbReference>
<feature type="chain" id="PRO_5001771510" description="Extracellular protein" evidence="2">
    <location>
        <begin position="19"/>
        <end position="238"/>
    </location>
</feature>
<dbReference type="AlphaFoldDB" id="A0A084AZV0"/>
<dbReference type="Proteomes" id="UP000028045">
    <property type="component" value="Unassembled WGS sequence"/>
</dbReference>
<reference evidence="3 4" key="1">
    <citation type="journal article" date="2014" name="BMC Genomics">
        <title>Comparative genome sequencing reveals chemotype-specific gene clusters in the toxigenic black mold Stachybotrys.</title>
        <authorList>
            <person name="Semeiks J."/>
            <person name="Borek D."/>
            <person name="Otwinowski Z."/>
            <person name="Grishin N.V."/>
        </authorList>
    </citation>
    <scope>NUCLEOTIDE SEQUENCE [LARGE SCALE GENOMIC DNA]</scope>
    <source>
        <strain evidence="4">CBS 109288 / IBT 7711</strain>
    </source>
</reference>
<feature type="compositionally biased region" description="Polar residues" evidence="1">
    <location>
        <begin position="217"/>
        <end position="226"/>
    </location>
</feature>
<evidence type="ECO:0000256" key="1">
    <source>
        <dbReference type="SAM" id="MobiDB-lite"/>
    </source>
</evidence>
<keyword evidence="2" id="KW-0732">Signal</keyword>
<sequence>MKSILVAAVLGLASVAQAHMEMVWPPPFRSRYNRFTTDIDYSMTNPLSQAGSDFPCKGYHSLLGTGQGQSVVTWQPGQSYNWTLTGSATHNGGSCQVSLSYDRGSTWTVLHSYIGQCPLSPTWRFTLPNDTPAGSALFAFSWNNNLGNRELYMNCAHVTIAPRLAARDEELQLLPPTDPFSSRPRTFFANIGNGCSTVETYDVLYPNPGPDVDNRSTRTAPPSGTCRSRKRVAQEFQG</sequence>
<evidence type="ECO:0008006" key="5">
    <source>
        <dbReference type="Google" id="ProtNLM"/>
    </source>
</evidence>
<name>A0A084AZV0_STACB</name>
<feature type="region of interest" description="Disordered" evidence="1">
    <location>
        <begin position="206"/>
        <end position="238"/>
    </location>
</feature>
<gene>
    <name evidence="3" type="ORF">S7711_08529</name>
</gene>
<dbReference type="OrthoDB" id="2342176at2759"/>
<dbReference type="EMBL" id="KL648405">
    <property type="protein sequence ID" value="KEY70829.1"/>
    <property type="molecule type" value="Genomic_DNA"/>
</dbReference>
<feature type="signal peptide" evidence="2">
    <location>
        <begin position="1"/>
        <end position="18"/>
    </location>
</feature>
<keyword evidence="4" id="KW-1185">Reference proteome</keyword>
<dbReference type="PANTHER" id="PTHR36182">
    <property type="entry name" value="PROTEIN, PUTATIVE (AFU_ORTHOLOGUE AFUA_6G10930)-RELATED"/>
    <property type="match status" value="1"/>
</dbReference>
<organism evidence="3 4">
    <name type="scientific">Stachybotrys chartarum (strain CBS 109288 / IBT 7711)</name>
    <name type="common">Toxic black mold</name>
    <name type="synonym">Stilbospora chartarum</name>
    <dbReference type="NCBI Taxonomy" id="1280523"/>
    <lineage>
        <taxon>Eukaryota</taxon>
        <taxon>Fungi</taxon>
        <taxon>Dikarya</taxon>
        <taxon>Ascomycota</taxon>
        <taxon>Pezizomycotina</taxon>
        <taxon>Sordariomycetes</taxon>
        <taxon>Hypocreomycetidae</taxon>
        <taxon>Hypocreales</taxon>
        <taxon>Stachybotryaceae</taxon>
        <taxon>Stachybotrys</taxon>
    </lineage>
</organism>
<accession>A0A084AZV0</accession>
<proteinExistence type="predicted"/>
<evidence type="ECO:0000256" key="2">
    <source>
        <dbReference type="SAM" id="SignalP"/>
    </source>
</evidence>